<feature type="transmembrane region" description="Helical" evidence="1">
    <location>
        <begin position="30"/>
        <end position="47"/>
    </location>
</feature>
<keyword evidence="1" id="KW-0812">Transmembrane</keyword>
<feature type="transmembrane region" description="Helical" evidence="1">
    <location>
        <begin position="99"/>
        <end position="119"/>
    </location>
</feature>
<accession>A0ABY4Y1E7</accession>
<organism evidence="2 3">
    <name type="scientific">Bacillus vallismortis</name>
    <dbReference type="NCBI Taxonomy" id="72361"/>
    <lineage>
        <taxon>Bacteria</taxon>
        <taxon>Bacillati</taxon>
        <taxon>Bacillota</taxon>
        <taxon>Bacilli</taxon>
        <taxon>Bacillales</taxon>
        <taxon>Bacillaceae</taxon>
        <taxon>Bacillus</taxon>
    </lineage>
</organism>
<keyword evidence="1" id="KW-0472">Membrane</keyword>
<dbReference type="EMBL" id="CP092751">
    <property type="protein sequence ID" value="USP96358.1"/>
    <property type="molecule type" value="Genomic_DNA"/>
</dbReference>
<evidence type="ECO:0000256" key="1">
    <source>
        <dbReference type="SAM" id="Phobius"/>
    </source>
</evidence>
<gene>
    <name evidence="2" type="ORF">MKF32_04595</name>
</gene>
<dbReference type="RefSeq" id="WP_087992616.1">
    <property type="nucleotide sequence ID" value="NZ_CP092751.1"/>
</dbReference>
<feature type="transmembrane region" description="Helical" evidence="1">
    <location>
        <begin position="72"/>
        <end position="93"/>
    </location>
</feature>
<evidence type="ECO:0000313" key="2">
    <source>
        <dbReference type="EMBL" id="USP96358.1"/>
    </source>
</evidence>
<keyword evidence="3" id="KW-1185">Reference proteome</keyword>
<keyword evidence="1" id="KW-1133">Transmembrane helix</keyword>
<name>A0ABY4Y1E7_BACVA</name>
<reference evidence="2" key="1">
    <citation type="submission" date="2022-02" db="EMBL/GenBank/DDBJ databases">
        <title>Draft Genome Sequence of Bacillus vallismortis Strain BL01, Isolated from Artemisia lerchiana Web. Roots.</title>
        <authorList>
            <person name="Chebotar V.K."/>
            <person name="Gancheva M.S."/>
            <person name="Chizhevskaya E.P."/>
            <person name="Komarova O.V."/>
            <person name="Baganova M.E."/>
            <person name="Zaplatkin A.N."/>
            <person name="Pishchik V.N."/>
        </authorList>
    </citation>
    <scope>NUCLEOTIDE SEQUENCE</scope>
    <source>
        <strain evidence="2">BL01</strain>
    </source>
</reference>
<dbReference type="Proteomes" id="UP001057348">
    <property type="component" value="Chromosome"/>
</dbReference>
<sequence length="127" mass="14827">MNMTYRTGLFFQALLPILLYVLYWHSPSRLTLLLAFIGTSRVLYSALRIHKNKLWRKVHLQNDQRTRSNSHFAGYISHWVMIVVLLLGVILIHQSMLPLSYLQLITYTALLGFLIRMVVKDVLNTNV</sequence>
<protein>
    <submittedName>
        <fullName evidence="2">Uncharacterized protein</fullName>
    </submittedName>
</protein>
<feature type="transmembrane region" description="Helical" evidence="1">
    <location>
        <begin position="7"/>
        <end position="24"/>
    </location>
</feature>
<proteinExistence type="predicted"/>
<evidence type="ECO:0000313" key="3">
    <source>
        <dbReference type="Proteomes" id="UP001057348"/>
    </source>
</evidence>